<evidence type="ECO:0000313" key="1">
    <source>
        <dbReference type="EMBL" id="GAG51441.1"/>
    </source>
</evidence>
<dbReference type="SUPFAM" id="SSF48576">
    <property type="entry name" value="Terpenoid synthases"/>
    <property type="match status" value="1"/>
</dbReference>
<comment type="caution">
    <text evidence="1">The sequence shown here is derived from an EMBL/GenBank/DDBJ whole genome shotgun (WGS) entry which is preliminary data.</text>
</comment>
<sequence>MEILEAKMDSSSAILDKYTEHIARINKALKEALNSRVALVEDIGNHTLLGHGKRLRPLFFL</sequence>
<feature type="non-terminal residue" evidence="1">
    <location>
        <position position="61"/>
    </location>
</feature>
<reference evidence="1" key="1">
    <citation type="journal article" date="2014" name="Front. Microbiol.">
        <title>High frequency of phylogenetically diverse reductive dehalogenase-homologous genes in deep subseafloor sedimentary metagenomes.</title>
        <authorList>
            <person name="Kawai M."/>
            <person name="Futagami T."/>
            <person name="Toyoda A."/>
            <person name="Takaki Y."/>
            <person name="Nishi S."/>
            <person name="Hori S."/>
            <person name="Arai W."/>
            <person name="Tsubouchi T."/>
            <person name="Morono Y."/>
            <person name="Uchiyama I."/>
            <person name="Ito T."/>
            <person name="Fujiyama A."/>
            <person name="Inagaki F."/>
            <person name="Takami H."/>
        </authorList>
    </citation>
    <scope>NUCLEOTIDE SEQUENCE</scope>
    <source>
        <strain evidence="1">Expedition CK06-06</strain>
    </source>
</reference>
<dbReference type="Gene3D" id="1.10.600.10">
    <property type="entry name" value="Farnesyl Diphosphate Synthase"/>
    <property type="match status" value="1"/>
</dbReference>
<name>X0ZT99_9ZZZZ</name>
<dbReference type="InterPro" id="IPR008949">
    <property type="entry name" value="Isoprenoid_synthase_dom_sf"/>
</dbReference>
<protein>
    <recommendedName>
        <fullName evidence="2">Polyprenyl synthetase</fullName>
    </recommendedName>
</protein>
<evidence type="ECO:0008006" key="2">
    <source>
        <dbReference type="Google" id="ProtNLM"/>
    </source>
</evidence>
<proteinExistence type="predicted"/>
<accession>X0ZT99</accession>
<gene>
    <name evidence="1" type="ORF">S01H1_79277</name>
</gene>
<dbReference type="EMBL" id="BARS01053427">
    <property type="protein sequence ID" value="GAG51441.1"/>
    <property type="molecule type" value="Genomic_DNA"/>
</dbReference>
<dbReference type="AlphaFoldDB" id="X0ZT99"/>
<organism evidence="1">
    <name type="scientific">marine sediment metagenome</name>
    <dbReference type="NCBI Taxonomy" id="412755"/>
    <lineage>
        <taxon>unclassified sequences</taxon>
        <taxon>metagenomes</taxon>
        <taxon>ecological metagenomes</taxon>
    </lineage>
</organism>